<accession>A0AAU7FGQ2</accession>
<dbReference type="RefSeq" id="WP_058214206.1">
    <property type="nucleotide sequence ID" value="NZ_CP157353.1"/>
</dbReference>
<feature type="signal peptide" evidence="2">
    <location>
        <begin position="1"/>
        <end position="20"/>
    </location>
</feature>
<dbReference type="AlphaFoldDB" id="A0AAU7FGQ2"/>
<evidence type="ECO:0000256" key="1">
    <source>
        <dbReference type="SAM" id="MobiDB-lite"/>
    </source>
</evidence>
<proteinExistence type="predicted"/>
<reference evidence="3" key="1">
    <citation type="submission" date="2024-05" db="EMBL/GenBank/DDBJ databases">
        <authorList>
            <person name="Liu Z."/>
        </authorList>
    </citation>
    <scope>NUCLEOTIDE SEQUENCE</scope>
    <source>
        <strain evidence="3">BS1807G30</strain>
    </source>
</reference>
<dbReference type="PROSITE" id="PS51257">
    <property type="entry name" value="PROKAR_LIPOPROTEIN"/>
    <property type="match status" value="1"/>
</dbReference>
<evidence type="ECO:0008006" key="4">
    <source>
        <dbReference type="Google" id="ProtNLM"/>
    </source>
</evidence>
<feature type="region of interest" description="Disordered" evidence="1">
    <location>
        <begin position="23"/>
        <end position="63"/>
    </location>
</feature>
<dbReference type="EMBL" id="CP157353">
    <property type="protein sequence ID" value="XBM02866.1"/>
    <property type="molecule type" value="Genomic_DNA"/>
</dbReference>
<gene>
    <name evidence="3" type="ORF">ABG082_11930</name>
</gene>
<evidence type="ECO:0000313" key="3">
    <source>
        <dbReference type="EMBL" id="XBM02866.1"/>
    </source>
</evidence>
<evidence type="ECO:0000256" key="2">
    <source>
        <dbReference type="SAM" id="SignalP"/>
    </source>
</evidence>
<name>A0AAU7FGQ2_9BACI</name>
<feature type="compositionally biased region" description="Basic and acidic residues" evidence="1">
    <location>
        <begin position="32"/>
        <end position="55"/>
    </location>
</feature>
<feature type="chain" id="PRO_5043436782" description="Lipoprotein" evidence="2">
    <location>
        <begin position="21"/>
        <end position="226"/>
    </location>
</feature>
<keyword evidence="2" id="KW-0732">Signal</keyword>
<organism evidence="3">
    <name type="scientific">Bacillus sp. BS1807G30</name>
    <dbReference type="NCBI Taxonomy" id="3153756"/>
    <lineage>
        <taxon>Bacteria</taxon>
        <taxon>Bacillati</taxon>
        <taxon>Bacillota</taxon>
        <taxon>Bacilli</taxon>
        <taxon>Bacillales</taxon>
        <taxon>Bacillaceae</taxon>
        <taxon>Bacillus</taxon>
    </lineage>
</organism>
<sequence length="226" mass="25421">MKKTKLVLFLCFMVLLTACGNTTSSNGSANANKEESSKKDTSQETSKETSKKENKPTSGLLTEIGQWKKDENGSTLTLKKINNKETEIDLKPIKMKIKDVKVFEYTDLEAQDELLLSDNNYKKDKYHRIQITYTTENTSDKNIFFTGVDVITTNTKKQIEVSNSNLTSESGVGSFYGKVENEGMVLVPLFVDDVSDLSSITLHLSEVYLDDELELLHDGSKVKFDF</sequence>
<protein>
    <recommendedName>
        <fullName evidence="4">Lipoprotein</fullName>
    </recommendedName>
</protein>